<reference evidence="1" key="1">
    <citation type="submission" date="2012-12" db="EMBL/GenBank/DDBJ databases">
        <title>Identification and characterization of a phenylalanine ammonia-lyase gene family in Isatis indigotica Fort.</title>
        <authorList>
            <person name="Liu Q."/>
            <person name="Chen J."/>
            <person name="Zhou X."/>
            <person name="Di P."/>
            <person name="Xiao Y."/>
            <person name="Xuan H."/>
            <person name="Zhang L."/>
            <person name="Chen W."/>
        </authorList>
    </citation>
    <scope>NUCLEOTIDE SEQUENCE</scope>
    <source>
        <tissue evidence="1">Salivary gland</tissue>
    </source>
</reference>
<name>A0A0K8RLA2_IXORI</name>
<proteinExistence type="evidence at transcript level"/>
<dbReference type="EMBL" id="GADI01001936">
    <property type="protein sequence ID" value="JAA71872.1"/>
    <property type="molecule type" value="mRNA"/>
</dbReference>
<accession>A0A0K8RLA2</accession>
<protein>
    <recommendedName>
        <fullName evidence="2">Reverse transcriptase zinc-binding domain-containing protein</fullName>
    </recommendedName>
</protein>
<organism evidence="1">
    <name type="scientific">Ixodes ricinus</name>
    <name type="common">Common tick</name>
    <name type="synonym">Acarus ricinus</name>
    <dbReference type="NCBI Taxonomy" id="34613"/>
    <lineage>
        <taxon>Eukaryota</taxon>
        <taxon>Metazoa</taxon>
        <taxon>Ecdysozoa</taxon>
        <taxon>Arthropoda</taxon>
        <taxon>Chelicerata</taxon>
        <taxon>Arachnida</taxon>
        <taxon>Acari</taxon>
        <taxon>Parasitiformes</taxon>
        <taxon>Ixodida</taxon>
        <taxon>Ixodoidea</taxon>
        <taxon>Ixodidae</taxon>
        <taxon>Ixodinae</taxon>
        <taxon>Ixodes</taxon>
    </lineage>
</organism>
<evidence type="ECO:0000313" key="1">
    <source>
        <dbReference type="EMBL" id="JAA71872.1"/>
    </source>
</evidence>
<dbReference type="AlphaFoldDB" id="A0A0K8RLA2"/>
<evidence type="ECO:0008006" key="2">
    <source>
        <dbReference type="Google" id="ProtNLM"/>
    </source>
</evidence>
<sequence length="148" mass="17687">MPPPMYRQMFPGCEKSDVFKRLGLYPVRPGIKDFFVRFHTEVLPVKTWEEQKGFFLPWGVNCVICPVPETLQHTFMYCTNAELFWAQLRAELRIDLYPTWYSMKFLDTPEKQQSRCYELLTLIGLHAIWNSRTDHTLVRERGKSAWRH</sequence>